<dbReference type="InterPro" id="IPR011344">
    <property type="entry name" value="ssDNA-bd"/>
</dbReference>
<dbReference type="CDD" id="cd04496">
    <property type="entry name" value="SSB_OBF"/>
    <property type="match status" value="1"/>
</dbReference>
<keyword evidence="2" id="KW-0233">DNA recombination</keyword>
<dbReference type="InterPro" id="IPR012340">
    <property type="entry name" value="NA-bd_OB-fold"/>
</dbReference>
<evidence type="ECO:0000256" key="3">
    <source>
        <dbReference type="PIRNR" id="PIRNR002070"/>
    </source>
</evidence>
<name>A0A0N0VLH7_9HYPH</name>
<evidence type="ECO:0000313" key="4">
    <source>
        <dbReference type="EMBL" id="KPB00684.1"/>
    </source>
</evidence>
<accession>A0A0N0VLH7</accession>
<evidence type="ECO:0000256" key="1">
    <source>
        <dbReference type="ARBA" id="ARBA00023125"/>
    </source>
</evidence>
<dbReference type="Proteomes" id="UP000038011">
    <property type="component" value="Unassembled WGS sequence"/>
</dbReference>
<protein>
    <recommendedName>
        <fullName evidence="3">Single-stranded DNA-binding protein</fullName>
    </recommendedName>
</protein>
<dbReference type="GO" id="GO:0003697">
    <property type="term" value="F:single-stranded DNA binding"/>
    <property type="evidence" value="ECO:0007669"/>
    <property type="project" value="InterPro"/>
</dbReference>
<gene>
    <name evidence="4" type="ORF">SU32_12785</name>
</gene>
<organism evidence="4 5">
    <name type="scientific">Ahrensia marina</name>
    <dbReference type="NCBI Taxonomy" id="1514904"/>
    <lineage>
        <taxon>Bacteria</taxon>
        <taxon>Pseudomonadati</taxon>
        <taxon>Pseudomonadota</taxon>
        <taxon>Alphaproteobacteria</taxon>
        <taxon>Hyphomicrobiales</taxon>
        <taxon>Ahrensiaceae</taxon>
        <taxon>Ahrensia</taxon>
    </lineage>
</organism>
<dbReference type="AlphaFoldDB" id="A0A0N0VLH7"/>
<dbReference type="EMBL" id="JXMU01000018">
    <property type="protein sequence ID" value="KPB00684.1"/>
    <property type="molecule type" value="Genomic_DNA"/>
</dbReference>
<evidence type="ECO:0000313" key="5">
    <source>
        <dbReference type="Proteomes" id="UP000038011"/>
    </source>
</evidence>
<dbReference type="PIRSF" id="PIRSF002070">
    <property type="entry name" value="SSB"/>
    <property type="match status" value="1"/>
</dbReference>
<evidence type="ECO:0000256" key="2">
    <source>
        <dbReference type="ARBA" id="ARBA00023172"/>
    </source>
</evidence>
<reference evidence="4 5" key="1">
    <citation type="submission" date="2015-01" db="EMBL/GenBank/DDBJ databases">
        <title>Ahrensia donghaiensis sp. nov., a novel dimethylsulphoniopropionate-cleavage bacterium isolated from seawater and emended descriptions of the genus Ahrensia and Ahrensia kielensis.</title>
        <authorList>
            <person name="Liu J."/>
        </authorList>
    </citation>
    <scope>NUCLEOTIDE SEQUENCE [LARGE SCALE GENOMIC DNA]</scope>
    <source>
        <strain evidence="4 5">LZD062</strain>
    </source>
</reference>
<proteinExistence type="predicted"/>
<sequence length="110" mass="12367">MIDNATFQIIGRIGNINTSDKVTRISLATDRPVKGEQDNWTTKTNWLSVTVFNEALRKRLKNSKVGKKGNKLIVQGSLQENNYEKNGETIYTTNLVAQDFDVIAFTSDSK</sequence>
<dbReference type="PATRIC" id="fig|1514904.3.peg.1411"/>
<dbReference type="RefSeq" id="WP_053999762.1">
    <property type="nucleotide sequence ID" value="NZ_JXMU01000018.1"/>
</dbReference>
<dbReference type="GO" id="GO:0006260">
    <property type="term" value="P:DNA replication"/>
    <property type="evidence" value="ECO:0007669"/>
    <property type="project" value="InterPro"/>
</dbReference>
<keyword evidence="1 3" id="KW-0238">DNA-binding</keyword>
<dbReference type="GO" id="GO:0006310">
    <property type="term" value="P:DNA recombination"/>
    <property type="evidence" value="ECO:0007669"/>
    <property type="project" value="UniProtKB-KW"/>
</dbReference>
<dbReference type="Pfam" id="PF00436">
    <property type="entry name" value="SSB"/>
    <property type="match status" value="1"/>
</dbReference>
<dbReference type="SUPFAM" id="SSF50249">
    <property type="entry name" value="Nucleic acid-binding proteins"/>
    <property type="match status" value="1"/>
</dbReference>
<dbReference type="InterPro" id="IPR000424">
    <property type="entry name" value="Primosome_PriB/ssb"/>
</dbReference>
<keyword evidence="5" id="KW-1185">Reference proteome</keyword>
<dbReference type="OrthoDB" id="7581348at2"/>
<dbReference type="PROSITE" id="PS50935">
    <property type="entry name" value="SSB"/>
    <property type="match status" value="1"/>
</dbReference>
<comment type="caution">
    <text evidence="4">The sequence shown here is derived from an EMBL/GenBank/DDBJ whole genome shotgun (WGS) entry which is preliminary data.</text>
</comment>
<dbReference type="Gene3D" id="2.40.50.140">
    <property type="entry name" value="Nucleic acid-binding proteins"/>
    <property type="match status" value="1"/>
</dbReference>